<feature type="compositionally biased region" description="Basic and acidic residues" evidence="1">
    <location>
        <begin position="349"/>
        <end position="367"/>
    </location>
</feature>
<gene>
    <name evidence="2" type="ORF">CYLTODRAFT_474149</name>
</gene>
<feature type="region of interest" description="Disordered" evidence="1">
    <location>
        <begin position="460"/>
        <end position="625"/>
    </location>
</feature>
<proteinExistence type="predicted"/>
<protein>
    <submittedName>
        <fullName evidence="2">Uncharacterized protein</fullName>
    </submittedName>
</protein>
<organism evidence="2 3">
    <name type="scientific">Cylindrobasidium torrendii FP15055 ss-10</name>
    <dbReference type="NCBI Taxonomy" id="1314674"/>
    <lineage>
        <taxon>Eukaryota</taxon>
        <taxon>Fungi</taxon>
        <taxon>Dikarya</taxon>
        <taxon>Basidiomycota</taxon>
        <taxon>Agaricomycotina</taxon>
        <taxon>Agaricomycetes</taxon>
        <taxon>Agaricomycetidae</taxon>
        <taxon>Agaricales</taxon>
        <taxon>Marasmiineae</taxon>
        <taxon>Physalacriaceae</taxon>
        <taxon>Cylindrobasidium</taxon>
    </lineage>
</organism>
<sequence>MSLWDDIFCAITFERLHAYQITHTLAFAAAPALRHAYEVISGLHLDSMHVEMRLNKLILSLGIHVLDTEHTLLRFPIFIRPDGKPVLSPRVSSIIDWNTSNEPAERRNGFAELPPMGPDSPGILYWALQLDTDLDFVTHYNPDGLNPYHSPIKYGSFYYSNEDPFAVIGNTAHNMDELQQHNRLNYQHLCPWAQEIIDTFLQSHFVTITGGTLDEDHIKYYAALPLPPMSDDDEEQDEPPQPPPTYAVDSPESSTAPEPPTPSNYTPSFNGSDSESDDPTPRSSPSPQVRLKATRAMTQDDRKHGAKVKKALQEERLTRVDEFNERIEREKEEQELRGEDSESDTEEQMQERARAKDRARMERIKESLLRDQKKHDFYSLMRCTEMNEKEDLEPARFKMLQDSRLHKRSYVAAAKRHFHVTRSKTKAIRSELAPLEGEPSYQEWVDGWKANRRYPRLPRLEELSVVDMAPPPEPKSKSKDSGETGTSGPASTSTAIPAPPTLSSTNNNAIPAPPASSLNSTTIPAPPVASEFDDTIPDTSDMPTPRVRTRDLETLVTPSGEDELDADEGTVGPPSELAPIAGPSRQHETETVPSSDTDTQNLTSFTFTHSHAQPSAGPSQPASAF</sequence>
<feature type="compositionally biased region" description="Basic and acidic residues" evidence="1">
    <location>
        <begin position="311"/>
        <end position="340"/>
    </location>
</feature>
<feature type="region of interest" description="Disordered" evidence="1">
    <location>
        <begin position="225"/>
        <end position="367"/>
    </location>
</feature>
<evidence type="ECO:0000313" key="3">
    <source>
        <dbReference type="Proteomes" id="UP000054007"/>
    </source>
</evidence>
<evidence type="ECO:0000256" key="1">
    <source>
        <dbReference type="SAM" id="MobiDB-lite"/>
    </source>
</evidence>
<reference evidence="2 3" key="1">
    <citation type="journal article" date="2015" name="Fungal Genet. Biol.">
        <title>Evolution of novel wood decay mechanisms in Agaricales revealed by the genome sequences of Fistulina hepatica and Cylindrobasidium torrendii.</title>
        <authorList>
            <person name="Floudas D."/>
            <person name="Held B.W."/>
            <person name="Riley R."/>
            <person name="Nagy L.G."/>
            <person name="Koehler G."/>
            <person name="Ransdell A.S."/>
            <person name="Younus H."/>
            <person name="Chow J."/>
            <person name="Chiniquy J."/>
            <person name="Lipzen A."/>
            <person name="Tritt A."/>
            <person name="Sun H."/>
            <person name="Haridas S."/>
            <person name="LaButti K."/>
            <person name="Ohm R.A."/>
            <person name="Kues U."/>
            <person name="Blanchette R.A."/>
            <person name="Grigoriev I.V."/>
            <person name="Minto R.E."/>
            <person name="Hibbett D.S."/>
        </authorList>
    </citation>
    <scope>NUCLEOTIDE SEQUENCE [LARGE SCALE GENOMIC DNA]</scope>
    <source>
        <strain evidence="2 3">FP15055 ss-10</strain>
    </source>
</reference>
<dbReference type="EMBL" id="KN880768">
    <property type="protein sequence ID" value="KIY62589.1"/>
    <property type="molecule type" value="Genomic_DNA"/>
</dbReference>
<dbReference type="Proteomes" id="UP000054007">
    <property type="component" value="Unassembled WGS sequence"/>
</dbReference>
<name>A0A0D7AXI8_9AGAR</name>
<accession>A0A0D7AXI8</accession>
<dbReference type="AlphaFoldDB" id="A0A0D7AXI8"/>
<keyword evidence="3" id="KW-1185">Reference proteome</keyword>
<feature type="compositionally biased region" description="Low complexity" evidence="1">
    <location>
        <begin position="483"/>
        <end position="505"/>
    </location>
</feature>
<feature type="compositionally biased region" description="Polar residues" evidence="1">
    <location>
        <begin position="591"/>
        <end position="625"/>
    </location>
</feature>
<evidence type="ECO:0000313" key="2">
    <source>
        <dbReference type="EMBL" id="KIY62589.1"/>
    </source>
</evidence>